<dbReference type="PANTHER" id="PTHR34107">
    <property type="entry name" value="SLL0198 PROTEIN-RELATED"/>
    <property type="match status" value="1"/>
</dbReference>
<name>T1DD22_9ZZZZ</name>
<dbReference type="PANTHER" id="PTHR34107:SF4">
    <property type="entry name" value="SLL1222 PROTEIN"/>
    <property type="match status" value="1"/>
</dbReference>
<dbReference type="Gene3D" id="3.90.1570.10">
    <property type="entry name" value="tt1808, chain A"/>
    <property type="match status" value="1"/>
</dbReference>
<dbReference type="InterPro" id="IPR008538">
    <property type="entry name" value="Uma2"/>
</dbReference>
<evidence type="ECO:0000313" key="2">
    <source>
        <dbReference type="EMBL" id="EQD79349.1"/>
    </source>
</evidence>
<feature type="domain" description="Putative restriction endonuclease" evidence="1">
    <location>
        <begin position="16"/>
        <end position="145"/>
    </location>
</feature>
<sequence length="145" mass="16235">MVIAAVTPTKPFTASDLDAMQDDGYRREVIEGRLIVTPSPIGEHQDTVGWLFLLLNRHRPAGFRVMIAPYDWRVPGGDSLQPDLMIIREEDHNPKGFQLATPLVVIEVLSPSTTIYDQTEKRARYESLGVSGYWMVDPAIPSITV</sequence>
<feature type="non-terminal residue" evidence="2">
    <location>
        <position position="145"/>
    </location>
</feature>
<dbReference type="CDD" id="cd06260">
    <property type="entry name" value="DUF820-like"/>
    <property type="match status" value="1"/>
</dbReference>
<evidence type="ECO:0000259" key="1">
    <source>
        <dbReference type="Pfam" id="PF05685"/>
    </source>
</evidence>
<dbReference type="EMBL" id="AUZY01000191">
    <property type="protein sequence ID" value="EQD79349.1"/>
    <property type="molecule type" value="Genomic_DNA"/>
</dbReference>
<dbReference type="InterPro" id="IPR012296">
    <property type="entry name" value="Nuclease_put_TT1808"/>
</dbReference>
<organism evidence="2">
    <name type="scientific">mine drainage metagenome</name>
    <dbReference type="NCBI Taxonomy" id="410659"/>
    <lineage>
        <taxon>unclassified sequences</taxon>
        <taxon>metagenomes</taxon>
        <taxon>ecological metagenomes</taxon>
    </lineage>
</organism>
<reference evidence="2" key="1">
    <citation type="submission" date="2013-08" db="EMBL/GenBank/DDBJ databases">
        <authorList>
            <person name="Mendez C."/>
            <person name="Richter M."/>
            <person name="Ferrer M."/>
            <person name="Sanchez J."/>
        </authorList>
    </citation>
    <scope>NUCLEOTIDE SEQUENCE</scope>
</reference>
<dbReference type="InterPro" id="IPR011335">
    <property type="entry name" value="Restrct_endonuc-II-like"/>
</dbReference>
<reference evidence="2" key="2">
    <citation type="journal article" date="2014" name="ISME J.">
        <title>Microbial stratification in low pH oxic and suboxic macroscopic growths along an acid mine drainage.</title>
        <authorList>
            <person name="Mendez-Garcia C."/>
            <person name="Mesa V."/>
            <person name="Sprenger R.R."/>
            <person name="Richter M."/>
            <person name="Diez M.S."/>
            <person name="Solano J."/>
            <person name="Bargiela R."/>
            <person name="Golyshina O.V."/>
            <person name="Manteca A."/>
            <person name="Ramos J.L."/>
            <person name="Gallego J.R."/>
            <person name="Llorente I."/>
            <person name="Martins Dos Santos V.A."/>
            <person name="Jensen O.N."/>
            <person name="Pelaez A.I."/>
            <person name="Sanchez J."/>
            <person name="Ferrer M."/>
        </authorList>
    </citation>
    <scope>NUCLEOTIDE SEQUENCE</scope>
</reference>
<protein>
    <submittedName>
        <fullName evidence="2">Protein containing DUF820</fullName>
    </submittedName>
</protein>
<accession>T1DD22</accession>
<comment type="caution">
    <text evidence="2">The sequence shown here is derived from an EMBL/GenBank/DDBJ whole genome shotgun (WGS) entry which is preliminary data.</text>
</comment>
<proteinExistence type="predicted"/>
<dbReference type="AlphaFoldDB" id="T1DD22"/>
<gene>
    <name evidence="2" type="ORF">B1B_00248</name>
</gene>
<dbReference type="Pfam" id="PF05685">
    <property type="entry name" value="Uma2"/>
    <property type="match status" value="1"/>
</dbReference>
<dbReference type="SUPFAM" id="SSF52980">
    <property type="entry name" value="Restriction endonuclease-like"/>
    <property type="match status" value="1"/>
</dbReference>